<keyword evidence="3" id="KW-0813">Transport</keyword>
<evidence type="ECO:0000256" key="10">
    <source>
        <dbReference type="SAM" id="MobiDB-lite"/>
    </source>
</evidence>
<dbReference type="EMBL" id="AMRK01000002">
    <property type="protein sequence ID" value="EKE73497.1"/>
    <property type="molecule type" value="Genomic_DNA"/>
</dbReference>
<dbReference type="PANTHER" id="PTHR33446:SF2">
    <property type="entry name" value="PROTEIN TONB"/>
    <property type="match status" value="1"/>
</dbReference>
<keyword evidence="13" id="KW-1185">Reference proteome</keyword>
<keyword evidence="8" id="KW-1133">Transmembrane helix</keyword>
<dbReference type="InterPro" id="IPR051045">
    <property type="entry name" value="TonB-dependent_transducer"/>
</dbReference>
<evidence type="ECO:0000256" key="8">
    <source>
        <dbReference type="ARBA" id="ARBA00022989"/>
    </source>
</evidence>
<dbReference type="Gene3D" id="3.30.1150.10">
    <property type="match status" value="1"/>
</dbReference>
<organism evidence="12 13">
    <name type="scientific">Celeribacter baekdonensis B30</name>
    <dbReference type="NCBI Taxonomy" id="1208323"/>
    <lineage>
        <taxon>Bacteria</taxon>
        <taxon>Pseudomonadati</taxon>
        <taxon>Pseudomonadota</taxon>
        <taxon>Alphaproteobacteria</taxon>
        <taxon>Rhodobacterales</taxon>
        <taxon>Roseobacteraceae</taxon>
        <taxon>Celeribacter</taxon>
    </lineage>
</organism>
<evidence type="ECO:0000256" key="9">
    <source>
        <dbReference type="ARBA" id="ARBA00023136"/>
    </source>
</evidence>
<keyword evidence="4" id="KW-1003">Cell membrane</keyword>
<dbReference type="GO" id="GO:0055085">
    <property type="term" value="P:transmembrane transport"/>
    <property type="evidence" value="ECO:0007669"/>
    <property type="project" value="InterPro"/>
</dbReference>
<evidence type="ECO:0000256" key="2">
    <source>
        <dbReference type="ARBA" id="ARBA00006555"/>
    </source>
</evidence>
<evidence type="ECO:0000313" key="12">
    <source>
        <dbReference type="EMBL" id="EKE73497.1"/>
    </source>
</evidence>
<dbReference type="GO" id="GO:0098797">
    <property type="term" value="C:plasma membrane protein complex"/>
    <property type="evidence" value="ECO:0007669"/>
    <property type="project" value="TreeGrafter"/>
</dbReference>
<reference evidence="12 13" key="1">
    <citation type="submission" date="2012-09" db="EMBL/GenBank/DDBJ databases">
        <title>Celeribacter baekdonensis B30 Genome Sequencing.</title>
        <authorList>
            <person name="Wang W."/>
        </authorList>
    </citation>
    <scope>NUCLEOTIDE SEQUENCE [LARGE SCALE GENOMIC DNA]</scope>
    <source>
        <strain evidence="12 13">B30</strain>
    </source>
</reference>
<accession>K2JFX9</accession>
<dbReference type="InterPro" id="IPR037682">
    <property type="entry name" value="TonB_C"/>
</dbReference>
<evidence type="ECO:0000256" key="4">
    <source>
        <dbReference type="ARBA" id="ARBA00022475"/>
    </source>
</evidence>
<dbReference type="STRING" id="1208323.B30_05522"/>
<keyword evidence="6" id="KW-0812">Transmembrane</keyword>
<dbReference type="Proteomes" id="UP000006762">
    <property type="component" value="Unassembled WGS sequence"/>
</dbReference>
<dbReference type="NCBIfam" id="TIGR01352">
    <property type="entry name" value="tonB_Cterm"/>
    <property type="match status" value="1"/>
</dbReference>
<comment type="subcellular location">
    <subcellularLocation>
        <location evidence="1">Cell inner membrane</location>
        <topology evidence="1">Single-pass membrane protein</topology>
        <orientation evidence="1">Periplasmic side</orientation>
    </subcellularLocation>
</comment>
<dbReference type="RefSeq" id="WP_009571040.1">
    <property type="nucleotide sequence ID" value="NZ_AMRK01000002.1"/>
</dbReference>
<keyword evidence="5" id="KW-0997">Cell inner membrane</keyword>
<comment type="similarity">
    <text evidence="2">Belongs to the TonB family.</text>
</comment>
<dbReference type="SUPFAM" id="SSF74653">
    <property type="entry name" value="TolA/TonB C-terminal domain"/>
    <property type="match status" value="1"/>
</dbReference>
<dbReference type="GO" id="GO:0015031">
    <property type="term" value="P:protein transport"/>
    <property type="evidence" value="ECO:0007669"/>
    <property type="project" value="UniProtKB-KW"/>
</dbReference>
<evidence type="ECO:0000256" key="5">
    <source>
        <dbReference type="ARBA" id="ARBA00022519"/>
    </source>
</evidence>
<sequence>MTRAAEALLCVALSLGAHVALMGIAPRLGGVEAQGDAGTQLVSMAASTAALETLVEQWDGFAPPESLTEIAPPASPTEALDVPQSANASPMPLEAPPMAITNLSRPEPQSLDVVPPEAPKPPDPPASLPPDVPKSSPAKPVPSQPVKRPSATQSEAQKAAGSGGQTARGTRGASQEATLDAGQIKHDLSAWGGGIRAAIERKKRYPSAARGAKGKVVLQISVARSGALRSVAVARSSGNAVLDQAALSAVQSIGQFKPAPNSLTQNSYSFSLQINFAPR</sequence>
<evidence type="ECO:0000313" key="13">
    <source>
        <dbReference type="Proteomes" id="UP000006762"/>
    </source>
</evidence>
<dbReference type="eggNOG" id="COG0810">
    <property type="taxonomic scope" value="Bacteria"/>
</dbReference>
<name>K2JFX9_9RHOB</name>
<evidence type="ECO:0000259" key="11">
    <source>
        <dbReference type="PROSITE" id="PS52015"/>
    </source>
</evidence>
<comment type="caution">
    <text evidence="12">The sequence shown here is derived from an EMBL/GenBank/DDBJ whole genome shotgun (WGS) entry which is preliminary data.</text>
</comment>
<dbReference type="InterPro" id="IPR006260">
    <property type="entry name" value="TonB/TolA_C"/>
</dbReference>
<evidence type="ECO:0000256" key="7">
    <source>
        <dbReference type="ARBA" id="ARBA00022927"/>
    </source>
</evidence>
<dbReference type="PANTHER" id="PTHR33446">
    <property type="entry name" value="PROTEIN TONB-RELATED"/>
    <property type="match status" value="1"/>
</dbReference>
<dbReference type="AlphaFoldDB" id="K2JFX9"/>
<dbReference type="PATRIC" id="fig|1208323.3.peg.1138"/>
<dbReference type="OrthoDB" id="7722272at2"/>
<proteinExistence type="inferred from homology"/>
<feature type="compositionally biased region" description="Polar residues" evidence="10">
    <location>
        <begin position="167"/>
        <end position="177"/>
    </location>
</feature>
<keyword evidence="7" id="KW-0653">Protein transport</keyword>
<evidence type="ECO:0000256" key="1">
    <source>
        <dbReference type="ARBA" id="ARBA00004383"/>
    </source>
</evidence>
<evidence type="ECO:0000256" key="6">
    <source>
        <dbReference type="ARBA" id="ARBA00022692"/>
    </source>
</evidence>
<keyword evidence="9" id="KW-0472">Membrane</keyword>
<feature type="compositionally biased region" description="Pro residues" evidence="10">
    <location>
        <begin position="116"/>
        <end position="132"/>
    </location>
</feature>
<protein>
    <submittedName>
        <fullName evidence="12">Protein TonB</fullName>
    </submittedName>
</protein>
<evidence type="ECO:0000256" key="3">
    <source>
        <dbReference type="ARBA" id="ARBA00022448"/>
    </source>
</evidence>
<gene>
    <name evidence="12" type="ORF">B30_05522</name>
</gene>
<feature type="region of interest" description="Disordered" evidence="10">
    <location>
        <begin position="63"/>
        <end position="181"/>
    </location>
</feature>
<dbReference type="GO" id="GO:0031992">
    <property type="term" value="F:energy transducer activity"/>
    <property type="evidence" value="ECO:0007669"/>
    <property type="project" value="TreeGrafter"/>
</dbReference>
<dbReference type="PROSITE" id="PS52015">
    <property type="entry name" value="TONB_CTD"/>
    <property type="match status" value="1"/>
</dbReference>
<dbReference type="Pfam" id="PF03544">
    <property type="entry name" value="TonB_C"/>
    <property type="match status" value="1"/>
</dbReference>
<feature type="domain" description="TonB C-terminal" evidence="11">
    <location>
        <begin position="190"/>
        <end position="279"/>
    </location>
</feature>